<keyword evidence="1" id="KW-0489">Methyltransferase</keyword>
<dbReference type="InterPro" id="IPR004033">
    <property type="entry name" value="UbiE/COQ5_MeTrFase"/>
</dbReference>
<dbReference type="NCBIfam" id="NF001244">
    <property type="entry name" value="PRK00216.1-5"/>
    <property type="match status" value="1"/>
</dbReference>
<dbReference type="HAMAP" id="MF_01813">
    <property type="entry name" value="MenG_UbiE_methyltr"/>
    <property type="match status" value="1"/>
</dbReference>
<name>A0A382L9A3_9ZZZZ</name>
<reference evidence="4" key="1">
    <citation type="submission" date="2018-05" db="EMBL/GenBank/DDBJ databases">
        <authorList>
            <person name="Lanie J.A."/>
            <person name="Ng W.-L."/>
            <person name="Kazmierczak K.M."/>
            <person name="Andrzejewski T.M."/>
            <person name="Davidsen T.M."/>
            <person name="Wayne K.J."/>
            <person name="Tettelin H."/>
            <person name="Glass J.I."/>
            <person name="Rusch D."/>
            <person name="Podicherti R."/>
            <person name="Tsui H.-C.T."/>
            <person name="Winkler M.E."/>
        </authorList>
    </citation>
    <scope>NUCLEOTIDE SEQUENCE</scope>
</reference>
<dbReference type="EMBL" id="UINC01085576">
    <property type="protein sequence ID" value="SVC33260.1"/>
    <property type="molecule type" value="Genomic_DNA"/>
</dbReference>
<dbReference type="InterPro" id="IPR023576">
    <property type="entry name" value="UbiE/COQ5_MeTrFase_CS"/>
</dbReference>
<dbReference type="SUPFAM" id="SSF53335">
    <property type="entry name" value="S-adenosyl-L-methionine-dependent methyltransferases"/>
    <property type="match status" value="1"/>
</dbReference>
<dbReference type="PANTHER" id="PTHR43591:SF24">
    <property type="entry name" value="2-METHOXY-6-POLYPRENYL-1,4-BENZOQUINOL METHYLASE, MITOCHONDRIAL"/>
    <property type="match status" value="1"/>
</dbReference>
<proteinExistence type="inferred from homology"/>
<dbReference type="InterPro" id="IPR029063">
    <property type="entry name" value="SAM-dependent_MTases_sf"/>
</dbReference>
<dbReference type="PROSITE" id="PS01183">
    <property type="entry name" value="UBIE_1"/>
    <property type="match status" value="1"/>
</dbReference>
<protein>
    <submittedName>
        <fullName evidence="4">Uncharacterized protein</fullName>
    </submittedName>
</protein>
<organism evidence="4">
    <name type="scientific">marine metagenome</name>
    <dbReference type="NCBI Taxonomy" id="408172"/>
    <lineage>
        <taxon>unclassified sequences</taxon>
        <taxon>metagenomes</taxon>
        <taxon>ecological metagenomes</taxon>
    </lineage>
</organism>
<evidence type="ECO:0000256" key="3">
    <source>
        <dbReference type="ARBA" id="ARBA00022691"/>
    </source>
</evidence>
<dbReference type="Pfam" id="PF01209">
    <property type="entry name" value="Ubie_methyltran"/>
    <property type="match status" value="1"/>
</dbReference>
<dbReference type="PANTHER" id="PTHR43591">
    <property type="entry name" value="METHYLTRANSFERASE"/>
    <property type="match status" value="1"/>
</dbReference>
<dbReference type="NCBIfam" id="TIGR01934">
    <property type="entry name" value="MenG_MenH_UbiE"/>
    <property type="match status" value="1"/>
</dbReference>
<dbReference type="PROSITE" id="PS51608">
    <property type="entry name" value="SAM_MT_UBIE"/>
    <property type="match status" value="1"/>
</dbReference>
<accession>A0A382L9A3</accession>
<keyword evidence="3" id="KW-0949">S-adenosyl-L-methionine</keyword>
<evidence type="ECO:0000313" key="4">
    <source>
        <dbReference type="EMBL" id="SVC33260.1"/>
    </source>
</evidence>
<sequence length="253" mass="28300">MTDQKDNVTLTDFGFTSIPKDEKKPRVRAVFDSVAEQYDIMNDVMSLGLHRLWKRFVVAQSGLKTGQKALDVAAGSGDLSLGLLKRVGPTGRVIVTDINTAMLRRGRDRLVNAGMAGNVEYAEADAENLPFKSKVFNCVTIGFGLRNLTDKSLALRSMRRVLKPGGRVLVLEFSKPNFGPLDRFYDMYSFRVLPKLGQLLANDAASYQYLAESIRKHPDQEQLKTLMVEQGFERCRYYNLSGGIVSVHVGFRL</sequence>
<dbReference type="CDD" id="cd02440">
    <property type="entry name" value="AdoMet_MTases"/>
    <property type="match status" value="1"/>
</dbReference>
<dbReference type="GO" id="GO:0008425">
    <property type="term" value="F:2-methoxy-6-polyprenyl-1,4-benzoquinol methyltransferase activity"/>
    <property type="evidence" value="ECO:0007669"/>
    <property type="project" value="TreeGrafter"/>
</dbReference>
<dbReference type="Gene3D" id="3.40.50.150">
    <property type="entry name" value="Vaccinia Virus protein VP39"/>
    <property type="match status" value="1"/>
</dbReference>
<evidence type="ECO:0000256" key="1">
    <source>
        <dbReference type="ARBA" id="ARBA00022603"/>
    </source>
</evidence>
<dbReference type="PROSITE" id="PS01184">
    <property type="entry name" value="UBIE_2"/>
    <property type="match status" value="1"/>
</dbReference>
<dbReference type="AlphaFoldDB" id="A0A382L9A3"/>
<dbReference type="GO" id="GO:0032259">
    <property type="term" value="P:methylation"/>
    <property type="evidence" value="ECO:0007669"/>
    <property type="project" value="UniProtKB-KW"/>
</dbReference>
<evidence type="ECO:0000256" key="2">
    <source>
        <dbReference type="ARBA" id="ARBA00022679"/>
    </source>
</evidence>
<gene>
    <name evidence="4" type="ORF">METZ01_LOCUS286114</name>
</gene>
<keyword evidence="2" id="KW-0808">Transferase</keyword>